<evidence type="ECO:0000313" key="1">
    <source>
        <dbReference type="EMBL" id="KAJ6819773.1"/>
    </source>
</evidence>
<evidence type="ECO:0000313" key="2">
    <source>
        <dbReference type="Proteomes" id="UP001140949"/>
    </source>
</evidence>
<protein>
    <submittedName>
        <fullName evidence="1">Uncharacterized protein</fullName>
    </submittedName>
</protein>
<reference evidence="1" key="1">
    <citation type="journal article" date="2023" name="GigaByte">
        <title>Genome assembly of the bearded iris, Iris pallida Lam.</title>
        <authorList>
            <person name="Bruccoleri R.E."/>
            <person name="Oakeley E.J."/>
            <person name="Faust A.M.E."/>
            <person name="Altorfer M."/>
            <person name="Dessus-Babus S."/>
            <person name="Burckhardt D."/>
            <person name="Oertli M."/>
            <person name="Naumann U."/>
            <person name="Petersen F."/>
            <person name="Wong J."/>
        </authorList>
    </citation>
    <scope>NUCLEOTIDE SEQUENCE</scope>
    <source>
        <strain evidence="1">GSM-AAB239-AS_SAM_17_03QT</strain>
    </source>
</reference>
<keyword evidence="2" id="KW-1185">Reference proteome</keyword>
<organism evidence="1 2">
    <name type="scientific">Iris pallida</name>
    <name type="common">Sweet iris</name>
    <dbReference type="NCBI Taxonomy" id="29817"/>
    <lineage>
        <taxon>Eukaryota</taxon>
        <taxon>Viridiplantae</taxon>
        <taxon>Streptophyta</taxon>
        <taxon>Embryophyta</taxon>
        <taxon>Tracheophyta</taxon>
        <taxon>Spermatophyta</taxon>
        <taxon>Magnoliopsida</taxon>
        <taxon>Liliopsida</taxon>
        <taxon>Asparagales</taxon>
        <taxon>Iridaceae</taxon>
        <taxon>Iridoideae</taxon>
        <taxon>Irideae</taxon>
        <taxon>Iris</taxon>
    </lineage>
</organism>
<proteinExistence type="predicted"/>
<reference evidence="1" key="2">
    <citation type="submission" date="2023-04" db="EMBL/GenBank/DDBJ databases">
        <authorList>
            <person name="Bruccoleri R.E."/>
            <person name="Oakeley E.J."/>
            <person name="Faust A.-M."/>
            <person name="Dessus-Babus S."/>
            <person name="Altorfer M."/>
            <person name="Burckhardt D."/>
            <person name="Oertli M."/>
            <person name="Naumann U."/>
            <person name="Petersen F."/>
            <person name="Wong J."/>
        </authorList>
    </citation>
    <scope>NUCLEOTIDE SEQUENCE</scope>
    <source>
        <strain evidence="1">GSM-AAB239-AS_SAM_17_03QT</strain>
        <tissue evidence="1">Leaf</tissue>
    </source>
</reference>
<accession>A0AAX6FUA1</accession>
<dbReference type="EMBL" id="JANAVB010025999">
    <property type="protein sequence ID" value="KAJ6819773.1"/>
    <property type="molecule type" value="Genomic_DNA"/>
</dbReference>
<sequence>MTEHRTTRRHTRQDTLPLLFKFPAQYHACFSCLFFKLYVNANYYIFGLELRDYRQFSVSH</sequence>
<gene>
    <name evidence="1" type="ORF">M6B38_401200</name>
</gene>
<name>A0AAX6FUA1_IRIPA</name>
<dbReference type="Proteomes" id="UP001140949">
    <property type="component" value="Unassembled WGS sequence"/>
</dbReference>
<dbReference type="AlphaFoldDB" id="A0AAX6FUA1"/>
<comment type="caution">
    <text evidence="1">The sequence shown here is derived from an EMBL/GenBank/DDBJ whole genome shotgun (WGS) entry which is preliminary data.</text>
</comment>